<accession>A0A841HEX7</accession>
<evidence type="ECO:0000259" key="2">
    <source>
        <dbReference type="Pfam" id="PF19134"/>
    </source>
</evidence>
<feature type="region of interest" description="Disordered" evidence="1">
    <location>
        <begin position="114"/>
        <end position="147"/>
    </location>
</feature>
<feature type="region of interest" description="Disordered" evidence="1">
    <location>
        <begin position="1110"/>
        <end position="1132"/>
    </location>
</feature>
<feature type="domain" description="DUF5817" evidence="2">
    <location>
        <begin position="10"/>
        <end position="63"/>
    </location>
</feature>
<proteinExistence type="predicted"/>
<evidence type="ECO:0000313" key="3">
    <source>
        <dbReference type="EMBL" id="MBB6090858.1"/>
    </source>
</evidence>
<dbReference type="Proteomes" id="UP000642919">
    <property type="component" value="Unassembled WGS sequence"/>
</dbReference>
<dbReference type="EMBL" id="JACHGX010000009">
    <property type="protein sequence ID" value="MBB6090858.1"/>
    <property type="molecule type" value="Genomic_DNA"/>
</dbReference>
<evidence type="ECO:0000313" key="4">
    <source>
        <dbReference type="Proteomes" id="UP000642919"/>
    </source>
</evidence>
<feature type="region of interest" description="Disordered" evidence="1">
    <location>
        <begin position="369"/>
        <end position="390"/>
    </location>
</feature>
<feature type="compositionally biased region" description="Polar residues" evidence="1">
    <location>
        <begin position="1121"/>
        <end position="1132"/>
    </location>
</feature>
<evidence type="ECO:0000256" key="1">
    <source>
        <dbReference type="SAM" id="MobiDB-lite"/>
    </source>
</evidence>
<feature type="compositionally biased region" description="Low complexity" evidence="1">
    <location>
        <begin position="114"/>
        <end position="131"/>
    </location>
</feature>
<dbReference type="AlphaFoldDB" id="A0A841HEX7"/>
<protein>
    <recommendedName>
        <fullName evidence="2">DUF5817 domain-containing protein</fullName>
    </recommendedName>
</protein>
<organism evidence="3 4">
    <name type="scientific">Halobacterium salinarum</name>
    <name type="common">Halobacterium halobium</name>
    <dbReference type="NCBI Taxonomy" id="2242"/>
    <lineage>
        <taxon>Archaea</taxon>
        <taxon>Methanobacteriati</taxon>
        <taxon>Methanobacteriota</taxon>
        <taxon>Stenosarchaea group</taxon>
        <taxon>Halobacteria</taxon>
        <taxon>Halobacteriales</taxon>
        <taxon>Halobacteriaceae</taxon>
        <taxon>Halobacterium</taxon>
    </lineage>
</organism>
<dbReference type="RefSeq" id="WP_183377407.1">
    <property type="nucleotide sequence ID" value="NZ_JACHGX010000009.1"/>
</dbReference>
<comment type="caution">
    <text evidence="3">The sequence shown here is derived from an EMBL/GenBank/DDBJ whole genome shotgun (WGS) entry which is preliminary data.</text>
</comment>
<name>A0A841HEX7_HALSI</name>
<feature type="compositionally biased region" description="Polar residues" evidence="1">
    <location>
        <begin position="487"/>
        <end position="497"/>
    </location>
</feature>
<reference evidence="3" key="1">
    <citation type="submission" date="2020-08" db="EMBL/GenBank/DDBJ databases">
        <title>Genomic Encyclopedia of Type Strains, Phase IV (KMG-IV): sequencing the most valuable type-strain genomes for metagenomic binning, comparative biology and taxonomic classification.</title>
        <authorList>
            <person name="Goeker M."/>
        </authorList>
    </citation>
    <scope>NUCLEOTIDE SEQUENCE</scope>
    <source>
        <strain evidence="3">DSM 669</strain>
    </source>
</reference>
<dbReference type="InterPro" id="IPR043855">
    <property type="entry name" value="DUF5817"/>
</dbReference>
<feature type="compositionally biased region" description="Basic and acidic residues" evidence="1">
    <location>
        <begin position="498"/>
        <end position="513"/>
    </location>
</feature>
<feature type="compositionally biased region" description="Basic and acidic residues" evidence="1">
    <location>
        <begin position="376"/>
        <end position="385"/>
    </location>
</feature>
<feature type="region of interest" description="Disordered" evidence="1">
    <location>
        <begin position="487"/>
        <end position="518"/>
    </location>
</feature>
<sequence length="1132" mass="123455">MSGHHTIWLVGCSHCSELWFTAAGRKTTDCPRCRTTYRTRTLRKFAEGTDRDALVEKRTQILASRSDPRARDQYRATVDDALADYDSLEDAAQSSLIDEAAVLRHIGADDAADLLSANDESTTSSSSSSGMEELESEHTNSFDPLGIPLPVAADSGISRIPPEQDGQTDLSTTVVYRGLQPQMRRWIPSLLEDLLPTLTAAVAQWIVDQDTLTLEDANTEIIATALLDKLDIDPGTVEIDGDRQAPVEVRAWVRDLVAFTVRAVEEDVTINDAPESLTRVGTGRGLLNAGRAALRAGPVALLDVLEVTPQVAATLNEGEWVGTRKETRARSLGALDSLSDALDIQLVFSTPRMESLLVEDHPDWTSRHLSLTEDADTSRPSRTDTDSDEDAALASQAWDIIRNREWSGTGYTRILGNLSAAGATRGDLAADDDVGLSEGSIYAYVQELVDAGFVTIDDTTTPSKVVLTELGASLAGYVDSSGAVQSPVQASLTQSPNRDTRECIPQNRHDRPGDGLAAVGPRTTAAEAFLVDTGDAEEDGYTRFLGRYSGGDVPREIEPGTLHHQLQSARRTEGVTVVEDTNLGEFDDGRVSYLSGGPSFDDDVAVVLEWGNPLATLARLVDSLLGSRAWSKILRRSRLGSELENLWGGADAFDAALADVAKFAAQMGWMSSGEENNYHSYRDRLEGVRCSLLEEVGKFDELEYDERSALTSKLIGLFTTATALYDAAGYDLTVHLRVPDATQLRRDDGRYGRFLGFFRSVVAKQGVYRGPEGVHSIYRMQRERREEKLKSRLGYEIDPGDPRADLTCSWVVAVDDASDDVVDDVEAALTAEDDRVRDRIHDGTEDAAVMDVPVRRGNSVAATREIVEAFAIKKGFGAGARQDLDRLANVVHAALGTSTRGPSPFDVAAAMQALESWDRVDDELSVSALATGIAALPANRLLPSLFEGERPKLAMQKMVKLLLASDTPVSRQELVDVSSENSVDRYLQRLRALDIVERVGRGEYRAYLEPWWTPASDTDEPYNDDHESTIEEVSLDTVQWRDVLYGAADRLDPDLPEDVDAVNVHDPVFWTDTDFETVIEAVPGLAQYEYLLRVYFEGVDEDDAEAAVARIGSPPPGAEPGQQTLSAAVSGD</sequence>
<dbReference type="Pfam" id="PF19134">
    <property type="entry name" value="DUF5817"/>
    <property type="match status" value="1"/>
</dbReference>
<gene>
    <name evidence="3" type="ORF">HNR49_002244</name>
</gene>